<dbReference type="EMBL" id="LS992241">
    <property type="protein sequence ID" value="SYX83518.1"/>
    <property type="molecule type" value="Genomic_DNA"/>
</dbReference>
<evidence type="ECO:0000256" key="1">
    <source>
        <dbReference type="SAM" id="Phobius"/>
    </source>
</evidence>
<gene>
    <name evidence="2" type="primary">bcrB</name>
    <name evidence="2" type="ORF">PBLR_11940</name>
</gene>
<dbReference type="RefSeq" id="WP_138189339.1">
    <property type="nucleotide sequence ID" value="NZ_LS992241.1"/>
</dbReference>
<keyword evidence="1" id="KW-0472">Membrane</keyword>
<organism evidence="2 3">
    <name type="scientific">Paenibacillus alvei</name>
    <name type="common">Bacillus alvei</name>
    <dbReference type="NCBI Taxonomy" id="44250"/>
    <lineage>
        <taxon>Bacteria</taxon>
        <taxon>Bacillati</taxon>
        <taxon>Bacillota</taxon>
        <taxon>Bacilli</taxon>
        <taxon>Bacillales</taxon>
        <taxon>Paenibacillaceae</taxon>
        <taxon>Paenibacillus</taxon>
    </lineage>
</organism>
<reference evidence="3" key="1">
    <citation type="submission" date="2018-08" db="EMBL/GenBank/DDBJ databases">
        <authorList>
            <person name="Chevrot R."/>
        </authorList>
    </citation>
    <scope>NUCLEOTIDE SEQUENCE [LARGE SCALE GENOMIC DNA]</scope>
</reference>
<feature type="transmembrane region" description="Helical" evidence="1">
    <location>
        <begin position="18"/>
        <end position="39"/>
    </location>
</feature>
<proteinExistence type="predicted"/>
<dbReference type="Proteomes" id="UP000304148">
    <property type="component" value="Chromosome"/>
</dbReference>
<name>A0A383R9A1_PAEAL</name>
<feature type="transmembrane region" description="Helical" evidence="1">
    <location>
        <begin position="147"/>
        <end position="168"/>
    </location>
</feature>
<feature type="transmembrane region" description="Helical" evidence="1">
    <location>
        <begin position="217"/>
        <end position="238"/>
    </location>
</feature>
<feature type="transmembrane region" description="Helical" evidence="1">
    <location>
        <begin position="175"/>
        <end position="197"/>
    </location>
</feature>
<keyword evidence="1" id="KW-1133">Transmembrane helix</keyword>
<feature type="transmembrane region" description="Helical" evidence="1">
    <location>
        <begin position="106"/>
        <end position="127"/>
    </location>
</feature>
<sequence>MVNLLYTELLKLKRSKMFLVSIIGASAAPIMMFIAYLSQMKRDPGKVIPFEISFYNTNLNVMLLLGVLLYGVITAYLFNREFVEDTLKNLLTIPVSKGALIASKMLMLFIWILLLTMVAWVLTLGFAFFIKSDVLSAAVLLSSLRDYVLGAVLMFLLSTPTIWVTFLFKNYVPTIMFTAVITLGNVTVISSDYKALFPWSAAHVIVTQSYVADYPPLYSFIAVGITSLFGLAASVLYFNRMDIK</sequence>
<feature type="transmembrane region" description="Helical" evidence="1">
    <location>
        <begin position="59"/>
        <end position="78"/>
    </location>
</feature>
<dbReference type="PANTHER" id="PTHR37305">
    <property type="entry name" value="INTEGRAL MEMBRANE PROTEIN-RELATED"/>
    <property type="match status" value="1"/>
</dbReference>
<accession>A0A383R9A1</accession>
<dbReference type="PANTHER" id="PTHR37305:SF1">
    <property type="entry name" value="MEMBRANE PROTEIN"/>
    <property type="match status" value="1"/>
</dbReference>
<keyword evidence="1" id="KW-0812">Transmembrane</keyword>
<dbReference type="Pfam" id="PF12730">
    <property type="entry name" value="ABC2_membrane_4"/>
    <property type="match status" value="1"/>
</dbReference>
<evidence type="ECO:0000313" key="3">
    <source>
        <dbReference type="Proteomes" id="UP000304148"/>
    </source>
</evidence>
<dbReference type="AlphaFoldDB" id="A0A383R9A1"/>
<evidence type="ECO:0000313" key="2">
    <source>
        <dbReference type="EMBL" id="SYX83518.1"/>
    </source>
</evidence>
<protein>
    <submittedName>
        <fullName evidence="2">Bacitracin transport permease protein BCRB</fullName>
    </submittedName>
</protein>